<keyword evidence="3" id="KW-1185">Reference proteome</keyword>
<dbReference type="EMBL" id="CP059265">
    <property type="protein sequence ID" value="QLQ31748.1"/>
    <property type="molecule type" value="Genomic_DNA"/>
</dbReference>
<dbReference type="Pfam" id="PF18563">
    <property type="entry name" value="TubC_N"/>
    <property type="match status" value="1"/>
</dbReference>
<reference evidence="2" key="1">
    <citation type="submission" date="2020-06" db="EMBL/GenBank/DDBJ databases">
        <title>Analysis procedures for assessing recovery of high quality, complete, closed genomes from Nanopore long read metagenome sequencing.</title>
        <authorList>
            <person name="Bessarab I."/>
            <person name="Arumugam K."/>
            <person name="Haryono M."/>
            <person name="Liu X."/>
            <person name="Roy S."/>
            <person name="Zuniga-Montanez R.E."/>
            <person name="Qiu G."/>
            <person name="Drautz-Moses D.I."/>
            <person name="Law Y.Y."/>
            <person name="Wuertz S."/>
            <person name="Lauro F.M."/>
            <person name="Huson D.H."/>
            <person name="Williams R.B."/>
        </authorList>
    </citation>
    <scope>NUCLEOTIDE SEQUENCE [LARGE SCALE GENOMIC DNA]</scope>
    <source>
        <strain evidence="2">SSD2</strain>
    </source>
</reference>
<accession>A0A7L6ARN3</accession>
<evidence type="ECO:0000313" key="2">
    <source>
        <dbReference type="EMBL" id="QLQ31748.1"/>
    </source>
</evidence>
<evidence type="ECO:0000259" key="1">
    <source>
        <dbReference type="Pfam" id="PF18563"/>
    </source>
</evidence>
<dbReference type="InterPro" id="IPR041464">
    <property type="entry name" value="TubC_N"/>
</dbReference>
<proteinExistence type="predicted"/>
<dbReference type="KEGG" id="this:HZT40_09245"/>
<dbReference type="InterPro" id="IPR044894">
    <property type="entry name" value="TubC_N_sf"/>
</dbReference>
<evidence type="ECO:0000313" key="3">
    <source>
        <dbReference type="Proteomes" id="UP000510621"/>
    </source>
</evidence>
<dbReference type="Proteomes" id="UP000510621">
    <property type="component" value="Chromosome"/>
</dbReference>
<dbReference type="AlphaFoldDB" id="A0A7L6ARN3"/>
<name>A0A7L6ARN3_9GAMM</name>
<sequence>MKCLPVESAETLLTELAKLDIKLSVTDGKLLCNAPKAR</sequence>
<dbReference type="Gene3D" id="1.10.10.1830">
    <property type="entry name" value="Non-ribosomal peptide synthase, adenylation domain"/>
    <property type="match status" value="1"/>
</dbReference>
<organism evidence="2 3">
    <name type="scientific">Candidatus Thiothrix singaporensis</name>
    <dbReference type="NCBI Taxonomy" id="2799669"/>
    <lineage>
        <taxon>Bacteria</taxon>
        <taxon>Pseudomonadati</taxon>
        <taxon>Pseudomonadota</taxon>
        <taxon>Gammaproteobacteria</taxon>
        <taxon>Thiotrichales</taxon>
        <taxon>Thiotrichaceae</taxon>
        <taxon>Thiothrix</taxon>
    </lineage>
</organism>
<protein>
    <recommendedName>
        <fullName evidence="1">TubC N-terminal docking domain-containing protein</fullName>
    </recommendedName>
</protein>
<feature type="domain" description="TubC N-terminal docking" evidence="1">
    <location>
        <begin position="11"/>
        <end position="36"/>
    </location>
</feature>
<gene>
    <name evidence="2" type="ORF">HZT40_09245</name>
</gene>